<dbReference type="PANTHER" id="PTHR44591:SF3">
    <property type="entry name" value="RESPONSE REGULATORY DOMAIN-CONTAINING PROTEIN"/>
    <property type="match status" value="1"/>
</dbReference>
<dbReference type="GO" id="GO:0000160">
    <property type="term" value="P:phosphorelay signal transduction system"/>
    <property type="evidence" value="ECO:0007669"/>
    <property type="project" value="UniProtKB-KW"/>
</dbReference>
<dbReference type="PROSITE" id="PS50110">
    <property type="entry name" value="RESPONSE_REGULATORY"/>
    <property type="match status" value="2"/>
</dbReference>
<accession>A0A330LRT4</accession>
<dbReference type="Proteomes" id="UP000250163">
    <property type="component" value="Chromosome MORIYA"/>
</dbReference>
<proteinExistence type="predicted"/>
<feature type="domain" description="Response regulatory" evidence="3">
    <location>
        <begin position="145"/>
        <end position="262"/>
    </location>
</feature>
<evidence type="ECO:0000256" key="1">
    <source>
        <dbReference type="ARBA" id="ARBA00022553"/>
    </source>
</evidence>
<evidence type="ECO:0000313" key="5">
    <source>
        <dbReference type="Proteomes" id="UP000250163"/>
    </source>
</evidence>
<feature type="modified residue" description="4-aspartylphosphate" evidence="2">
    <location>
        <position position="195"/>
    </location>
</feature>
<dbReference type="CDD" id="cd00156">
    <property type="entry name" value="REC"/>
    <property type="match status" value="1"/>
</dbReference>
<keyword evidence="1 2" id="KW-0597">Phosphoprotein</keyword>
<evidence type="ECO:0000313" key="4">
    <source>
        <dbReference type="EMBL" id="SQD76815.1"/>
    </source>
</evidence>
<dbReference type="SMART" id="SM00448">
    <property type="entry name" value="REC"/>
    <property type="match status" value="2"/>
</dbReference>
<reference evidence="5" key="1">
    <citation type="submission" date="2018-05" db="EMBL/GenBank/DDBJ databases">
        <authorList>
            <person name="Cea G.-C."/>
            <person name="William W."/>
        </authorList>
    </citation>
    <scope>NUCLEOTIDE SEQUENCE [LARGE SCALE GENOMIC DNA]</scope>
    <source>
        <strain evidence="5">DB21MT 5</strain>
    </source>
</reference>
<comment type="caution">
    <text evidence="2">Lacks conserved residue(s) required for the propagation of feature annotation.</text>
</comment>
<protein>
    <submittedName>
        <fullName evidence="4">Chemotaxis protein CheY (2 CheY domains)</fullName>
    </submittedName>
</protein>
<dbReference type="InterPro" id="IPR011006">
    <property type="entry name" value="CheY-like_superfamily"/>
</dbReference>
<organism evidence="4 5">
    <name type="scientific">Moritella yayanosii</name>
    <dbReference type="NCBI Taxonomy" id="69539"/>
    <lineage>
        <taxon>Bacteria</taxon>
        <taxon>Pseudomonadati</taxon>
        <taxon>Pseudomonadota</taxon>
        <taxon>Gammaproteobacteria</taxon>
        <taxon>Alteromonadales</taxon>
        <taxon>Moritellaceae</taxon>
        <taxon>Moritella</taxon>
    </lineage>
</organism>
<dbReference type="InterPro" id="IPR001789">
    <property type="entry name" value="Sig_transdc_resp-reg_receiver"/>
</dbReference>
<dbReference type="PANTHER" id="PTHR44591">
    <property type="entry name" value="STRESS RESPONSE REGULATOR PROTEIN 1"/>
    <property type="match status" value="1"/>
</dbReference>
<name>A0A330LRT4_9GAMM</name>
<gene>
    <name evidence="4" type="ORF">MORIYA_0337</name>
</gene>
<evidence type="ECO:0000256" key="2">
    <source>
        <dbReference type="PROSITE-ProRule" id="PRU00169"/>
    </source>
</evidence>
<dbReference type="InterPro" id="IPR050595">
    <property type="entry name" value="Bact_response_regulator"/>
</dbReference>
<dbReference type="OrthoDB" id="9800897at2"/>
<sequence>MSLEIRDLSILLIEPSTTQSRFITTQLQDAGVDNIECVSSIAQAKQSLTGFIPDLIISAMYFEDGSGAELAEFVKSNILTEDIAFMLISSEQRFSVLDKVKQAGAIAILPKPFKFIDLQRALNATLSFIEPEEMELDLYDVTTLKILVVDDSLTARKHICRVFYSMGIVGVTTAENGVEALEYLAQNTFDLIVTDYNMPEMDGKELVEKIRTNPELSYLPILMVTSEEGSAQLSAVKQAGVSALCDKPFDIDTVRMLVKQLLNEQ</sequence>
<dbReference type="SUPFAM" id="SSF52172">
    <property type="entry name" value="CheY-like"/>
    <property type="match status" value="2"/>
</dbReference>
<dbReference type="AlphaFoldDB" id="A0A330LRT4"/>
<dbReference type="Gene3D" id="3.40.50.2300">
    <property type="match status" value="2"/>
</dbReference>
<dbReference type="EMBL" id="LS483250">
    <property type="protein sequence ID" value="SQD76815.1"/>
    <property type="molecule type" value="Genomic_DNA"/>
</dbReference>
<dbReference type="KEGG" id="mya:MORIYA_0337"/>
<feature type="domain" description="Response regulatory" evidence="3">
    <location>
        <begin position="9"/>
        <end position="126"/>
    </location>
</feature>
<keyword evidence="5" id="KW-1185">Reference proteome</keyword>
<dbReference type="Pfam" id="PF00072">
    <property type="entry name" value="Response_reg"/>
    <property type="match status" value="2"/>
</dbReference>
<dbReference type="RefSeq" id="WP_112712138.1">
    <property type="nucleotide sequence ID" value="NZ_LS483250.1"/>
</dbReference>
<evidence type="ECO:0000259" key="3">
    <source>
        <dbReference type="PROSITE" id="PS50110"/>
    </source>
</evidence>